<keyword evidence="2" id="KW-1185">Reference proteome</keyword>
<reference evidence="2" key="1">
    <citation type="submission" date="2017-04" db="EMBL/GenBank/DDBJ databases">
        <authorList>
            <person name="Varghese N."/>
            <person name="Submissions S."/>
        </authorList>
    </citation>
    <scope>NUCLEOTIDE SEQUENCE [LARGE SCALE GENOMIC DNA]</scope>
    <source>
        <strain evidence="2">VKM Ac-2510</strain>
    </source>
</reference>
<dbReference type="STRING" id="150121.SAMN06296010_2890"/>
<dbReference type="AlphaFoldDB" id="A0A1X7KUD8"/>
<accession>A0A1X7KUD8</accession>
<proteinExistence type="predicted"/>
<sequence length="172" mass="19154">MGESKLSENPAHALSQPGTILLVLMSNPPSTTTGDRTRRRVELLQTLVGIEETVTANLFSIPTYRTGEISEAGVDADGWLDARPAIVDAMDRCTAVMLAYGGQEPAGQARMHFREQISWAEKLIDARNLPVWTVGGRPLHPSRWHRFTHSNYPEVPFHDALVRSVKRRPMQA</sequence>
<dbReference type="RefSeq" id="WP_085487277.1">
    <property type="nucleotide sequence ID" value="NZ_FXAY01000005.1"/>
</dbReference>
<evidence type="ECO:0008006" key="3">
    <source>
        <dbReference type="Google" id="ProtNLM"/>
    </source>
</evidence>
<gene>
    <name evidence="1" type="ORF">SAMN06296010_2890</name>
</gene>
<protein>
    <recommendedName>
        <fullName evidence="3">DUF1643 domain-containing protein</fullName>
    </recommendedName>
</protein>
<dbReference type="Proteomes" id="UP000193244">
    <property type="component" value="Unassembled WGS sequence"/>
</dbReference>
<organism evidence="1 2">
    <name type="scientific">Agreia pratensis</name>
    <dbReference type="NCBI Taxonomy" id="150121"/>
    <lineage>
        <taxon>Bacteria</taxon>
        <taxon>Bacillati</taxon>
        <taxon>Actinomycetota</taxon>
        <taxon>Actinomycetes</taxon>
        <taxon>Micrococcales</taxon>
        <taxon>Microbacteriaceae</taxon>
        <taxon>Agreia</taxon>
    </lineage>
</organism>
<name>A0A1X7KUD8_9MICO</name>
<evidence type="ECO:0000313" key="2">
    <source>
        <dbReference type="Proteomes" id="UP000193244"/>
    </source>
</evidence>
<dbReference type="OrthoDB" id="4951443at2"/>
<dbReference type="EMBL" id="FXAY01000005">
    <property type="protein sequence ID" value="SMG44516.1"/>
    <property type="molecule type" value="Genomic_DNA"/>
</dbReference>
<evidence type="ECO:0000313" key="1">
    <source>
        <dbReference type="EMBL" id="SMG44516.1"/>
    </source>
</evidence>